<dbReference type="Gene3D" id="3.90.230.10">
    <property type="entry name" value="Creatinase/methionine aminopeptidase superfamily"/>
    <property type="match status" value="1"/>
</dbReference>
<comment type="similarity">
    <text evidence="2">Belongs to the peptidase M24B family.</text>
</comment>
<reference evidence="7" key="1">
    <citation type="journal article" date="2019" name="Int. J. Syst. Evol. Microbiol.">
        <title>The Global Catalogue of Microorganisms (GCM) 10K type strain sequencing project: providing services to taxonomists for standard genome sequencing and annotation.</title>
        <authorList>
            <consortium name="The Broad Institute Genomics Platform"/>
            <consortium name="The Broad Institute Genome Sequencing Center for Infectious Disease"/>
            <person name="Wu L."/>
            <person name="Ma J."/>
        </authorList>
    </citation>
    <scope>NUCLEOTIDE SEQUENCE [LARGE SCALE GENOMIC DNA]</scope>
    <source>
        <strain evidence="7">JCM 4738</strain>
    </source>
</reference>
<evidence type="ECO:0000256" key="2">
    <source>
        <dbReference type="ARBA" id="ARBA00008766"/>
    </source>
</evidence>
<dbReference type="Proteomes" id="UP001596483">
    <property type="component" value="Unassembled WGS sequence"/>
</dbReference>
<evidence type="ECO:0000259" key="4">
    <source>
        <dbReference type="Pfam" id="PF00557"/>
    </source>
</evidence>
<accession>A0ABW2NDE2</accession>
<dbReference type="SUPFAM" id="SSF55920">
    <property type="entry name" value="Creatinase/aminopeptidase"/>
    <property type="match status" value="1"/>
</dbReference>
<comment type="cofactor">
    <cofactor evidence="1">
        <name>Mn(2+)</name>
        <dbReference type="ChEBI" id="CHEBI:29035"/>
    </cofactor>
</comment>
<dbReference type="InterPro" id="IPR000587">
    <property type="entry name" value="Creatinase_N"/>
</dbReference>
<dbReference type="EMBL" id="JBHTCT010000005">
    <property type="protein sequence ID" value="MFC7364047.1"/>
    <property type="molecule type" value="Genomic_DNA"/>
</dbReference>
<comment type="caution">
    <text evidence="6">The sequence shown here is derived from an EMBL/GenBank/DDBJ whole genome shotgun (WGS) entry which is preliminary data.</text>
</comment>
<dbReference type="InterPro" id="IPR050659">
    <property type="entry name" value="Peptidase_M24B"/>
</dbReference>
<evidence type="ECO:0000256" key="1">
    <source>
        <dbReference type="ARBA" id="ARBA00001936"/>
    </source>
</evidence>
<protein>
    <submittedName>
        <fullName evidence="6">M24 family metallopeptidase</fullName>
    </submittedName>
</protein>
<dbReference type="CDD" id="cd01092">
    <property type="entry name" value="APP-like"/>
    <property type="match status" value="1"/>
</dbReference>
<dbReference type="PANTHER" id="PTHR46112">
    <property type="entry name" value="AMINOPEPTIDASE"/>
    <property type="match status" value="1"/>
</dbReference>
<dbReference type="Gene3D" id="3.40.350.10">
    <property type="entry name" value="Creatinase/prolidase N-terminal domain"/>
    <property type="match status" value="1"/>
</dbReference>
<dbReference type="Pfam" id="PF00557">
    <property type="entry name" value="Peptidase_M24"/>
    <property type="match status" value="1"/>
</dbReference>
<keyword evidence="7" id="KW-1185">Reference proteome</keyword>
<evidence type="ECO:0000256" key="3">
    <source>
        <dbReference type="ARBA" id="ARBA00023211"/>
    </source>
</evidence>
<keyword evidence="3" id="KW-0464">Manganese</keyword>
<evidence type="ECO:0000313" key="7">
    <source>
        <dbReference type="Proteomes" id="UP001596483"/>
    </source>
</evidence>
<dbReference type="SUPFAM" id="SSF53092">
    <property type="entry name" value="Creatinase/prolidase N-terminal domain"/>
    <property type="match status" value="1"/>
</dbReference>
<dbReference type="Pfam" id="PF01321">
    <property type="entry name" value="Creatinase_N"/>
    <property type="match status" value="1"/>
</dbReference>
<name>A0ABW2NDE2_9BACL</name>
<dbReference type="InterPro" id="IPR000994">
    <property type="entry name" value="Pept_M24"/>
</dbReference>
<sequence length="368" mass="40243">MNQYTARQVRLIESLKDHGMDGSLILSPASIFYYTGFLSDPHERFMALAISPETGRAILFIPALDYEAASGIAAVDRIIPISDDQMPMEVVKEAIPKLSGPIGIEPKALNYERYVWLTQTFPDISIRDIEELISKQRLCKSAEEVASIKEAIRIIEQVMEDGVRKVRPGMTEAELTAELEYLMRMHGADGPSFSTIVLSGEKAALPHGSPGGRKIGAGDFLLIDMGVTKDGYCSDITRTFIIGEPTEKQRKIYDIVLRSNEAGIAASRGGVPLGSIDEASRKVIEDEGYGKFFNNRVGHGVGIEVHEAPSVHGKNTSLADPGNVFTIEPGIYIPGYGGVRIEDIVHIREDGQAEVLTAFPKTIRIIEA</sequence>
<feature type="domain" description="Creatinase N-terminal" evidence="5">
    <location>
        <begin position="9"/>
        <end position="139"/>
    </location>
</feature>
<dbReference type="RefSeq" id="WP_157294391.1">
    <property type="nucleotide sequence ID" value="NZ_JBHTCT010000005.1"/>
</dbReference>
<dbReference type="PANTHER" id="PTHR46112:SF10">
    <property type="entry name" value="DIPEPTIDASE YKVY-RELATED"/>
    <property type="match status" value="1"/>
</dbReference>
<evidence type="ECO:0000313" key="6">
    <source>
        <dbReference type="EMBL" id="MFC7364047.1"/>
    </source>
</evidence>
<evidence type="ECO:0000259" key="5">
    <source>
        <dbReference type="Pfam" id="PF01321"/>
    </source>
</evidence>
<organism evidence="6 7">
    <name type="scientific">Bhargavaea changchunensis</name>
    <dbReference type="NCBI Taxonomy" id="2134037"/>
    <lineage>
        <taxon>Bacteria</taxon>
        <taxon>Bacillati</taxon>
        <taxon>Bacillota</taxon>
        <taxon>Bacilli</taxon>
        <taxon>Bacillales</taxon>
        <taxon>Caryophanaceae</taxon>
        <taxon>Bhargavaea</taxon>
    </lineage>
</organism>
<gene>
    <name evidence="6" type="ORF">ACFQQH_02570</name>
</gene>
<feature type="domain" description="Peptidase M24" evidence="4">
    <location>
        <begin position="147"/>
        <end position="349"/>
    </location>
</feature>
<dbReference type="InterPro" id="IPR036005">
    <property type="entry name" value="Creatinase/aminopeptidase-like"/>
</dbReference>
<dbReference type="InterPro" id="IPR029149">
    <property type="entry name" value="Creatin/AminoP/Spt16_N"/>
</dbReference>
<proteinExistence type="inferred from homology"/>